<comment type="caution">
    <text evidence="2">The sequence shown here is derived from an EMBL/GenBank/DDBJ whole genome shotgun (WGS) entry which is preliminary data.</text>
</comment>
<keyword evidence="1" id="KW-0812">Transmembrane</keyword>
<dbReference type="AlphaFoldDB" id="A0A5E4LXB4"/>
<dbReference type="InterPro" id="IPR036249">
    <property type="entry name" value="Thioredoxin-like_sf"/>
</dbReference>
<gene>
    <name evidence="2" type="ORF">LFW2832_01005</name>
</gene>
<dbReference type="Proteomes" id="UP000789941">
    <property type="component" value="Unassembled WGS sequence"/>
</dbReference>
<reference evidence="2 3" key="1">
    <citation type="submission" date="2019-08" db="EMBL/GenBank/DDBJ databases">
        <authorList>
            <person name="Vazquez-Campos X."/>
        </authorList>
    </citation>
    <scope>NUCLEOTIDE SEQUENCE [LARGE SCALE GENOMIC DNA]</scope>
    <source>
        <strain evidence="2">LFW-283_2</strain>
    </source>
</reference>
<dbReference type="Gene3D" id="3.40.30.10">
    <property type="entry name" value="Glutaredoxin"/>
    <property type="match status" value="1"/>
</dbReference>
<keyword evidence="1" id="KW-0472">Membrane</keyword>
<evidence type="ECO:0000313" key="3">
    <source>
        <dbReference type="Proteomes" id="UP000789941"/>
    </source>
</evidence>
<evidence type="ECO:0000313" key="2">
    <source>
        <dbReference type="EMBL" id="VVC04516.1"/>
    </source>
</evidence>
<keyword evidence="1" id="KW-1133">Transmembrane helix</keyword>
<feature type="transmembrane region" description="Helical" evidence="1">
    <location>
        <begin position="9"/>
        <end position="31"/>
    </location>
</feature>
<protein>
    <recommendedName>
        <fullName evidence="4">Thioredoxin</fullName>
    </recommendedName>
</protein>
<name>A0A5E4LXB4_9ARCH</name>
<proteinExistence type="predicted"/>
<accession>A0A5E4LXB4</accession>
<sequence>MERKISTPVYLLAFFLSLVIFLIGIYVGYLIDSANLQSISGEVSNVSDRVASIQLILLSESNSSSFCPVYLSELDALDSQIEKIGYKLAFLEDERNIFDDELKKKYFVLEAESYLLSKKMNTVCNSNLTLLVNFYSNKNCGQICKDQGAAVLQARDDLVHQMNVKLFSFDGELDSPVAEAFEVQYNVTLYPTLVINEKTYSGYQSSDQIKQIIKASK</sequence>
<organism evidence="2 3">
    <name type="scientific">Candidatus Bilamarchaeum dharawalense</name>
    <dbReference type="NCBI Taxonomy" id="2885759"/>
    <lineage>
        <taxon>Archaea</taxon>
        <taxon>Candidatus Micrarchaeota</taxon>
        <taxon>Candidatus Micrarchaeia</taxon>
        <taxon>Candidatus Anstonellales</taxon>
        <taxon>Candidatus Bilamarchaeaceae</taxon>
        <taxon>Candidatus Bilamarchaeum</taxon>
    </lineage>
</organism>
<dbReference type="EMBL" id="CABMJJ010000009">
    <property type="protein sequence ID" value="VVC04516.1"/>
    <property type="molecule type" value="Genomic_DNA"/>
</dbReference>
<dbReference type="SUPFAM" id="SSF52833">
    <property type="entry name" value="Thioredoxin-like"/>
    <property type="match status" value="1"/>
</dbReference>
<evidence type="ECO:0000256" key="1">
    <source>
        <dbReference type="SAM" id="Phobius"/>
    </source>
</evidence>
<evidence type="ECO:0008006" key="4">
    <source>
        <dbReference type="Google" id="ProtNLM"/>
    </source>
</evidence>